<keyword evidence="1 3" id="KW-0238">DNA-binding</keyword>
<dbReference type="CDD" id="cd01389">
    <property type="entry name" value="HMG-box_ROX1-like"/>
    <property type="match status" value="1"/>
</dbReference>
<dbReference type="SUPFAM" id="SSF47095">
    <property type="entry name" value="HMG-box"/>
    <property type="match status" value="1"/>
</dbReference>
<dbReference type="Gene3D" id="1.10.30.10">
    <property type="entry name" value="High mobility group box domain"/>
    <property type="match status" value="1"/>
</dbReference>
<dbReference type="GO" id="GO:0001228">
    <property type="term" value="F:DNA-binding transcription activator activity, RNA polymerase II-specific"/>
    <property type="evidence" value="ECO:0007669"/>
    <property type="project" value="TreeGrafter"/>
</dbReference>
<evidence type="ECO:0000256" key="3">
    <source>
        <dbReference type="PROSITE-ProRule" id="PRU00267"/>
    </source>
</evidence>
<dbReference type="GO" id="GO:0000122">
    <property type="term" value="P:negative regulation of transcription by RNA polymerase II"/>
    <property type="evidence" value="ECO:0007669"/>
    <property type="project" value="TreeGrafter"/>
</dbReference>
<reference evidence="6 7" key="1">
    <citation type="journal article" date="2016" name="Mol. Biol. Evol.">
        <title>Comparative Genomics of Early-Diverging Mushroom-Forming Fungi Provides Insights into the Origins of Lignocellulose Decay Capabilities.</title>
        <authorList>
            <person name="Nagy L.G."/>
            <person name="Riley R."/>
            <person name="Tritt A."/>
            <person name="Adam C."/>
            <person name="Daum C."/>
            <person name="Floudas D."/>
            <person name="Sun H."/>
            <person name="Yadav J.S."/>
            <person name="Pangilinan J."/>
            <person name="Larsson K.H."/>
            <person name="Matsuura K."/>
            <person name="Barry K."/>
            <person name="Labutti K."/>
            <person name="Kuo R."/>
            <person name="Ohm R.A."/>
            <person name="Bhattacharya S.S."/>
            <person name="Shirouzu T."/>
            <person name="Yoshinaga Y."/>
            <person name="Martin F.M."/>
            <person name="Grigoriev I.V."/>
            <person name="Hibbett D.S."/>
        </authorList>
    </citation>
    <scope>NUCLEOTIDE SEQUENCE [LARGE SCALE GENOMIC DNA]</scope>
    <source>
        <strain evidence="6 7">HHB12029</strain>
    </source>
</reference>
<proteinExistence type="predicted"/>
<organism evidence="6 7">
    <name type="scientific">Exidia glandulosa HHB12029</name>
    <dbReference type="NCBI Taxonomy" id="1314781"/>
    <lineage>
        <taxon>Eukaryota</taxon>
        <taxon>Fungi</taxon>
        <taxon>Dikarya</taxon>
        <taxon>Basidiomycota</taxon>
        <taxon>Agaricomycotina</taxon>
        <taxon>Agaricomycetes</taxon>
        <taxon>Auriculariales</taxon>
        <taxon>Exidiaceae</taxon>
        <taxon>Exidia</taxon>
    </lineage>
</organism>
<keyword evidence="2" id="KW-0804">Transcription</keyword>
<feature type="domain" description="HMG box" evidence="5">
    <location>
        <begin position="86"/>
        <end position="154"/>
    </location>
</feature>
<dbReference type="OrthoDB" id="6247875at2759"/>
<dbReference type="EMBL" id="KV425974">
    <property type="protein sequence ID" value="KZV94329.1"/>
    <property type="molecule type" value="Genomic_DNA"/>
</dbReference>
<keyword evidence="3" id="KW-0539">Nucleus</keyword>
<dbReference type="InParanoid" id="A0A166AQZ9"/>
<dbReference type="AlphaFoldDB" id="A0A166AQZ9"/>
<dbReference type="GO" id="GO:0030154">
    <property type="term" value="P:cell differentiation"/>
    <property type="evidence" value="ECO:0007669"/>
    <property type="project" value="TreeGrafter"/>
</dbReference>
<gene>
    <name evidence="6" type="ORF">EXIGLDRAFT_519700</name>
</gene>
<dbReference type="Proteomes" id="UP000077266">
    <property type="component" value="Unassembled WGS sequence"/>
</dbReference>
<dbReference type="InterPro" id="IPR036910">
    <property type="entry name" value="HMG_box_dom_sf"/>
</dbReference>
<sequence>MPRVARKQLTGECRSEGLARARLTGPYVVCAVDPANASPHSGDESAARCPPELEQRILAVLYAIRDGRVPQPIKKPHTAAHATGHVKRPKNKFMMFRSAVHQVLNEPGGAQQDISKRAAAMWRALPDDSPVRLACTQMALADAAQHRVENPNYKYAPRAKGPRVQSKSSSRRRRNAGRAADSSDDEDEYVALDGEVDDAPVPALPTLRARRTRRSFAEEDEEEAKGVDSDSGATAVGQELEDEKHSMTSPSPSLSSIPSVPMPATPLHVPAVSIVPAPFFGTVDHESGINSLTPSPIIKIEPLDDAFSPLRPGKSQLTCIPVEGEWSDEPFLPDVCSPPTSDGDEHRYAFASFLQLHYAPHPEPMFACDIEPLFPEDGTFDFSQYVNWTAATE</sequence>
<dbReference type="PROSITE" id="PS50118">
    <property type="entry name" value="HMG_BOX_2"/>
    <property type="match status" value="1"/>
</dbReference>
<dbReference type="GO" id="GO:0005634">
    <property type="term" value="C:nucleus"/>
    <property type="evidence" value="ECO:0007669"/>
    <property type="project" value="UniProtKB-UniRule"/>
</dbReference>
<accession>A0A166AQZ9</accession>
<feature type="compositionally biased region" description="Acidic residues" evidence="4">
    <location>
        <begin position="182"/>
        <end position="198"/>
    </location>
</feature>
<dbReference type="InterPro" id="IPR009071">
    <property type="entry name" value="HMG_box_dom"/>
</dbReference>
<evidence type="ECO:0000256" key="4">
    <source>
        <dbReference type="SAM" id="MobiDB-lite"/>
    </source>
</evidence>
<evidence type="ECO:0000313" key="6">
    <source>
        <dbReference type="EMBL" id="KZV94329.1"/>
    </source>
</evidence>
<dbReference type="GO" id="GO:0000978">
    <property type="term" value="F:RNA polymerase II cis-regulatory region sequence-specific DNA binding"/>
    <property type="evidence" value="ECO:0007669"/>
    <property type="project" value="TreeGrafter"/>
</dbReference>
<dbReference type="SMART" id="SM00398">
    <property type="entry name" value="HMG"/>
    <property type="match status" value="1"/>
</dbReference>
<dbReference type="InterPro" id="IPR050140">
    <property type="entry name" value="SRY-related_HMG-box_TF-like"/>
</dbReference>
<feature type="region of interest" description="Disordered" evidence="4">
    <location>
        <begin position="149"/>
        <end position="258"/>
    </location>
</feature>
<name>A0A166AQZ9_EXIGL</name>
<dbReference type="PANTHER" id="PTHR10270:SF161">
    <property type="entry name" value="SEX-DETERMINING REGION Y PROTEIN"/>
    <property type="match status" value="1"/>
</dbReference>
<dbReference type="Pfam" id="PF00505">
    <property type="entry name" value="HMG_box"/>
    <property type="match status" value="1"/>
</dbReference>
<evidence type="ECO:0000259" key="5">
    <source>
        <dbReference type="PROSITE" id="PS50118"/>
    </source>
</evidence>
<protein>
    <recommendedName>
        <fullName evidence="5">HMG box domain-containing protein</fullName>
    </recommendedName>
</protein>
<dbReference type="PANTHER" id="PTHR10270">
    <property type="entry name" value="SOX TRANSCRIPTION FACTOR"/>
    <property type="match status" value="1"/>
</dbReference>
<evidence type="ECO:0000313" key="7">
    <source>
        <dbReference type="Proteomes" id="UP000077266"/>
    </source>
</evidence>
<evidence type="ECO:0000256" key="1">
    <source>
        <dbReference type="ARBA" id="ARBA00023125"/>
    </source>
</evidence>
<feature type="compositionally biased region" description="Low complexity" evidence="4">
    <location>
        <begin position="247"/>
        <end position="258"/>
    </location>
</feature>
<evidence type="ECO:0000256" key="2">
    <source>
        <dbReference type="ARBA" id="ARBA00023163"/>
    </source>
</evidence>
<keyword evidence="7" id="KW-1185">Reference proteome</keyword>
<feature type="DNA-binding region" description="HMG box" evidence="3">
    <location>
        <begin position="86"/>
        <end position="154"/>
    </location>
</feature>